<sequence>MKERRDQPHWKTIRHEEVRRNEAKKGVTPLASDNLGGRESTFFFTNFPEGWDEKRENQRHETSYADVVKGGNNSKEKIEESHSCSKVKDPVMEDEDVRYEITVIPKSEEEETMKRTLIREVKTHEMLQNIFDMSKVEGLFNIVVRYIGGLFVSLEFEREELADEFLRKAKTSSSNWFHNIFKWYRDFKVCSRLASIAIIGVPLHIWNSKVFDEIARIWGVPVGRSNENNFNKEVRRMGIVTNEEPWIRDVVNVKVNGSCFKVKVVEDSFYSLSMGPKSWEHILDQLTEAEWTEGEDDDLGGDALAEGEENLINSGMPNDIEENRRVPLHDNSKKKSLLERWTCRRSQAQVWRRAGSLLRRTMERRLFRILITRHKTLVFFPFVDSEDNMDEDLDIGDEEDIEQAISDAIDRKIRHRKKGSRKSQSKGISKGDSERSNRSGNVSSSSFHDEVNQTIRIGEELGVQFKGNRVMVEQVIHREGAAGIKW</sequence>
<evidence type="ECO:0000313" key="2">
    <source>
        <dbReference type="Proteomes" id="UP001055811"/>
    </source>
</evidence>
<reference evidence="2" key="1">
    <citation type="journal article" date="2022" name="Mol. Ecol. Resour.">
        <title>The genomes of chicory, endive, great burdock and yacon provide insights into Asteraceae palaeo-polyploidization history and plant inulin production.</title>
        <authorList>
            <person name="Fan W."/>
            <person name="Wang S."/>
            <person name="Wang H."/>
            <person name="Wang A."/>
            <person name="Jiang F."/>
            <person name="Liu H."/>
            <person name="Zhao H."/>
            <person name="Xu D."/>
            <person name="Zhang Y."/>
        </authorList>
    </citation>
    <scope>NUCLEOTIDE SEQUENCE [LARGE SCALE GENOMIC DNA]</scope>
    <source>
        <strain evidence="2">cv. Punajuju</strain>
    </source>
</reference>
<dbReference type="Proteomes" id="UP001055811">
    <property type="component" value="Linkage Group LG02"/>
</dbReference>
<proteinExistence type="predicted"/>
<comment type="caution">
    <text evidence="1">The sequence shown here is derived from an EMBL/GenBank/DDBJ whole genome shotgun (WGS) entry which is preliminary data.</text>
</comment>
<keyword evidence="2" id="KW-1185">Reference proteome</keyword>
<accession>A0ACB9G4U3</accession>
<gene>
    <name evidence="1" type="ORF">L2E82_08010</name>
</gene>
<evidence type="ECO:0000313" key="1">
    <source>
        <dbReference type="EMBL" id="KAI3778629.1"/>
    </source>
</evidence>
<protein>
    <submittedName>
        <fullName evidence="1">Uncharacterized protein</fullName>
    </submittedName>
</protein>
<name>A0ACB9G4U3_CICIN</name>
<reference evidence="1 2" key="2">
    <citation type="journal article" date="2022" name="Mol. Ecol. Resour.">
        <title>The genomes of chicory, endive, great burdock and yacon provide insights into Asteraceae paleo-polyploidization history and plant inulin production.</title>
        <authorList>
            <person name="Fan W."/>
            <person name="Wang S."/>
            <person name="Wang H."/>
            <person name="Wang A."/>
            <person name="Jiang F."/>
            <person name="Liu H."/>
            <person name="Zhao H."/>
            <person name="Xu D."/>
            <person name="Zhang Y."/>
        </authorList>
    </citation>
    <scope>NUCLEOTIDE SEQUENCE [LARGE SCALE GENOMIC DNA]</scope>
    <source>
        <strain evidence="2">cv. Punajuju</strain>
        <tissue evidence="1">Leaves</tissue>
    </source>
</reference>
<dbReference type="EMBL" id="CM042010">
    <property type="protein sequence ID" value="KAI3778629.1"/>
    <property type="molecule type" value="Genomic_DNA"/>
</dbReference>
<organism evidence="1 2">
    <name type="scientific">Cichorium intybus</name>
    <name type="common">Chicory</name>
    <dbReference type="NCBI Taxonomy" id="13427"/>
    <lineage>
        <taxon>Eukaryota</taxon>
        <taxon>Viridiplantae</taxon>
        <taxon>Streptophyta</taxon>
        <taxon>Embryophyta</taxon>
        <taxon>Tracheophyta</taxon>
        <taxon>Spermatophyta</taxon>
        <taxon>Magnoliopsida</taxon>
        <taxon>eudicotyledons</taxon>
        <taxon>Gunneridae</taxon>
        <taxon>Pentapetalae</taxon>
        <taxon>asterids</taxon>
        <taxon>campanulids</taxon>
        <taxon>Asterales</taxon>
        <taxon>Asteraceae</taxon>
        <taxon>Cichorioideae</taxon>
        <taxon>Cichorieae</taxon>
        <taxon>Cichoriinae</taxon>
        <taxon>Cichorium</taxon>
    </lineage>
</organism>